<evidence type="ECO:0000313" key="2">
    <source>
        <dbReference type="Proteomes" id="UP000887565"/>
    </source>
</evidence>
<reference evidence="3" key="1">
    <citation type="submission" date="2022-11" db="UniProtKB">
        <authorList>
            <consortium name="WormBaseParasite"/>
        </authorList>
    </citation>
    <scope>IDENTIFICATION</scope>
</reference>
<evidence type="ECO:0000313" key="3">
    <source>
        <dbReference type="WBParaSite" id="nRc.2.0.1.t44136-RA"/>
    </source>
</evidence>
<dbReference type="InterPro" id="IPR014030">
    <property type="entry name" value="Ketoacyl_synth_N"/>
</dbReference>
<accession>A0A915L0Z2</accession>
<protein>
    <submittedName>
        <fullName evidence="3">Beta-ketoacyl synthase N-terminal domain-containing protein</fullName>
    </submittedName>
</protein>
<evidence type="ECO:0000259" key="1">
    <source>
        <dbReference type="Pfam" id="PF00109"/>
    </source>
</evidence>
<sequence length="117" mass="13402">MKVENFNNNVAANSQNVNNNCHLNGDANHCSPYWIDQDEVVISGISCRLPESDNMNEFKDHLVNGDDMVTKDDRRWEPVQKNSAHLEFQVVESRPFFQFSMSPTFGKSSFFLISLSK</sequence>
<keyword evidence="2" id="KW-1185">Reference proteome</keyword>
<name>A0A915L0Z2_ROMCU</name>
<feature type="domain" description="Beta-ketoacyl synthase-like N-terminal" evidence="1">
    <location>
        <begin position="38"/>
        <end position="84"/>
    </location>
</feature>
<dbReference type="Gene3D" id="3.40.47.10">
    <property type="match status" value="1"/>
</dbReference>
<dbReference type="AlphaFoldDB" id="A0A915L0Z2"/>
<dbReference type="SUPFAM" id="SSF53901">
    <property type="entry name" value="Thiolase-like"/>
    <property type="match status" value="1"/>
</dbReference>
<dbReference type="Pfam" id="PF00109">
    <property type="entry name" value="ketoacyl-synt"/>
    <property type="match status" value="1"/>
</dbReference>
<dbReference type="Proteomes" id="UP000887565">
    <property type="component" value="Unplaced"/>
</dbReference>
<organism evidence="2 3">
    <name type="scientific">Romanomermis culicivorax</name>
    <name type="common">Nematode worm</name>
    <dbReference type="NCBI Taxonomy" id="13658"/>
    <lineage>
        <taxon>Eukaryota</taxon>
        <taxon>Metazoa</taxon>
        <taxon>Ecdysozoa</taxon>
        <taxon>Nematoda</taxon>
        <taxon>Enoplea</taxon>
        <taxon>Dorylaimia</taxon>
        <taxon>Mermithida</taxon>
        <taxon>Mermithoidea</taxon>
        <taxon>Mermithidae</taxon>
        <taxon>Romanomermis</taxon>
    </lineage>
</organism>
<dbReference type="GO" id="GO:0016746">
    <property type="term" value="F:acyltransferase activity"/>
    <property type="evidence" value="ECO:0007669"/>
    <property type="project" value="InterPro"/>
</dbReference>
<proteinExistence type="predicted"/>
<dbReference type="InterPro" id="IPR016039">
    <property type="entry name" value="Thiolase-like"/>
</dbReference>
<dbReference type="WBParaSite" id="nRc.2.0.1.t44136-RA">
    <property type="protein sequence ID" value="nRc.2.0.1.t44136-RA"/>
    <property type="gene ID" value="nRc.2.0.1.g44136"/>
</dbReference>